<feature type="binding site" evidence="13">
    <location>
        <position position="324"/>
    </location>
    <ligand>
        <name>S-adenosyl-L-methionine</name>
        <dbReference type="ChEBI" id="CHEBI:59789"/>
    </ligand>
</feature>
<dbReference type="CDD" id="cd02440">
    <property type="entry name" value="AdoMet_MTases"/>
    <property type="match status" value="1"/>
</dbReference>
<organism evidence="15">
    <name type="scientific">Symploca sp. SIO1C4</name>
    <dbReference type="NCBI Taxonomy" id="2607765"/>
    <lineage>
        <taxon>Bacteria</taxon>
        <taxon>Bacillati</taxon>
        <taxon>Cyanobacteriota</taxon>
        <taxon>Cyanophyceae</taxon>
        <taxon>Coleofasciculales</taxon>
        <taxon>Coleofasciculaceae</taxon>
        <taxon>Symploca</taxon>
    </lineage>
</organism>
<dbReference type="NCBIfam" id="NF011493">
    <property type="entry name" value="PRK14901.1"/>
    <property type="match status" value="1"/>
</dbReference>
<dbReference type="GO" id="GO:0003723">
    <property type="term" value="F:RNA binding"/>
    <property type="evidence" value="ECO:0007669"/>
    <property type="project" value="UniProtKB-UniRule"/>
</dbReference>
<dbReference type="NCBIfam" id="NF011494">
    <property type="entry name" value="PRK14902.1"/>
    <property type="match status" value="1"/>
</dbReference>
<comment type="caution">
    <text evidence="15">The sequence shown here is derived from an EMBL/GenBank/DDBJ whole genome shotgun (WGS) entry which is preliminary data.</text>
</comment>
<feature type="binding site" evidence="13">
    <location>
        <begin position="273"/>
        <end position="279"/>
    </location>
    <ligand>
        <name>S-adenosyl-L-methionine</name>
        <dbReference type="ChEBI" id="CHEBI:59789"/>
    </ligand>
</feature>
<evidence type="ECO:0000256" key="9">
    <source>
        <dbReference type="ARBA" id="ARBA00022884"/>
    </source>
</evidence>
<dbReference type="PROSITE" id="PS51686">
    <property type="entry name" value="SAM_MT_RSMB_NOP"/>
    <property type="match status" value="1"/>
</dbReference>
<feature type="binding site" evidence="13">
    <location>
        <position position="341"/>
    </location>
    <ligand>
        <name>S-adenosyl-L-methionine</name>
        <dbReference type="ChEBI" id="CHEBI:59789"/>
    </ligand>
</feature>
<dbReference type="GO" id="GO:0006355">
    <property type="term" value="P:regulation of DNA-templated transcription"/>
    <property type="evidence" value="ECO:0007669"/>
    <property type="project" value="InterPro"/>
</dbReference>
<keyword evidence="6 13" id="KW-0489">Methyltransferase</keyword>
<dbReference type="InterPro" id="IPR054728">
    <property type="entry name" value="RsmB-like_ferredoxin"/>
</dbReference>
<dbReference type="InterPro" id="IPR001678">
    <property type="entry name" value="MeTrfase_RsmB-F_NOP2_dom"/>
</dbReference>
<comment type="similarity">
    <text evidence="13">Belongs to the class I-like SAM-binding methyltransferase superfamily. RsmB/NOP family.</text>
</comment>
<dbReference type="InterPro" id="IPR023267">
    <property type="entry name" value="RCMT"/>
</dbReference>
<evidence type="ECO:0000256" key="4">
    <source>
        <dbReference type="ARBA" id="ARBA00022490"/>
    </source>
</evidence>
<dbReference type="PANTHER" id="PTHR22807:SF53">
    <property type="entry name" value="RIBOSOMAL RNA SMALL SUBUNIT METHYLTRANSFERASE B-RELATED"/>
    <property type="match status" value="1"/>
</dbReference>
<evidence type="ECO:0000313" key="15">
    <source>
        <dbReference type="EMBL" id="NER31485.1"/>
    </source>
</evidence>
<dbReference type="SUPFAM" id="SSF48013">
    <property type="entry name" value="NusB-like"/>
    <property type="match status" value="1"/>
</dbReference>
<comment type="function">
    <text evidence="1">Specifically methylates the cytosine at position 967 (m5C967) of 16S rRNA.</text>
</comment>
<keyword evidence="9 13" id="KW-0694">RNA-binding</keyword>
<evidence type="ECO:0000256" key="7">
    <source>
        <dbReference type="ARBA" id="ARBA00022679"/>
    </source>
</evidence>
<dbReference type="AlphaFoldDB" id="A0A6B3NKQ8"/>
<evidence type="ECO:0000256" key="13">
    <source>
        <dbReference type="PROSITE-ProRule" id="PRU01023"/>
    </source>
</evidence>
<dbReference type="InterPro" id="IPR035926">
    <property type="entry name" value="NusB-like_sf"/>
</dbReference>
<dbReference type="GO" id="GO:0008649">
    <property type="term" value="F:rRNA methyltransferase activity"/>
    <property type="evidence" value="ECO:0007669"/>
    <property type="project" value="InterPro"/>
</dbReference>
<accession>A0A6B3NKQ8</accession>
<dbReference type="InterPro" id="IPR006027">
    <property type="entry name" value="NusB_RsmB_TIM44"/>
</dbReference>
<dbReference type="InterPro" id="IPR029063">
    <property type="entry name" value="SAM-dependent_MTases_sf"/>
</dbReference>
<evidence type="ECO:0000256" key="8">
    <source>
        <dbReference type="ARBA" id="ARBA00022691"/>
    </source>
</evidence>
<feature type="domain" description="SAM-dependent MTase RsmB/NOP-type" evidence="14">
    <location>
        <begin position="182"/>
        <end position="455"/>
    </location>
</feature>
<dbReference type="Pfam" id="PF01029">
    <property type="entry name" value="NusB"/>
    <property type="match status" value="1"/>
</dbReference>
<dbReference type="PRINTS" id="PR02008">
    <property type="entry name" value="RCMTFAMILY"/>
</dbReference>
<dbReference type="GO" id="GO:0005737">
    <property type="term" value="C:cytoplasm"/>
    <property type="evidence" value="ECO:0007669"/>
    <property type="project" value="UniProtKB-SubCell"/>
</dbReference>
<comment type="catalytic activity">
    <reaction evidence="12">
        <text>cytidine(967) in 16S rRNA + S-adenosyl-L-methionine = 5-methylcytidine(967) in 16S rRNA + S-adenosyl-L-homocysteine + H(+)</text>
        <dbReference type="Rhea" id="RHEA:42748"/>
        <dbReference type="Rhea" id="RHEA-COMP:10219"/>
        <dbReference type="Rhea" id="RHEA-COMP:10220"/>
        <dbReference type="ChEBI" id="CHEBI:15378"/>
        <dbReference type="ChEBI" id="CHEBI:57856"/>
        <dbReference type="ChEBI" id="CHEBI:59789"/>
        <dbReference type="ChEBI" id="CHEBI:74483"/>
        <dbReference type="ChEBI" id="CHEBI:82748"/>
        <dbReference type="EC" id="2.1.1.176"/>
    </reaction>
</comment>
<dbReference type="Gene3D" id="1.10.940.10">
    <property type="entry name" value="NusB-like"/>
    <property type="match status" value="1"/>
</dbReference>
<evidence type="ECO:0000256" key="6">
    <source>
        <dbReference type="ARBA" id="ARBA00022603"/>
    </source>
</evidence>
<evidence type="ECO:0000256" key="2">
    <source>
        <dbReference type="ARBA" id="ARBA00004496"/>
    </source>
</evidence>
<protein>
    <recommendedName>
        <fullName evidence="3">16S rRNA (cytosine(967)-C(5))-methyltransferase</fullName>
        <ecNumber evidence="3">2.1.1.176</ecNumber>
    </recommendedName>
    <alternativeName>
        <fullName evidence="10">16S rRNA m5C967 methyltransferase</fullName>
    </alternativeName>
    <alternativeName>
        <fullName evidence="11">rRNA (cytosine-C(5)-)-methyltransferase RsmB</fullName>
    </alternativeName>
</protein>
<dbReference type="Pfam" id="PF22458">
    <property type="entry name" value="RsmF-B_ferredox"/>
    <property type="match status" value="1"/>
</dbReference>
<evidence type="ECO:0000256" key="1">
    <source>
        <dbReference type="ARBA" id="ARBA00002724"/>
    </source>
</evidence>
<dbReference type="FunFam" id="3.40.50.150:FF:000257">
    <property type="entry name" value="16S rRNA methyltransferase"/>
    <property type="match status" value="1"/>
</dbReference>
<gene>
    <name evidence="15" type="ORF">F6J89_28685</name>
</gene>
<keyword evidence="8 13" id="KW-0949">S-adenosyl-L-methionine</keyword>
<evidence type="ECO:0000256" key="11">
    <source>
        <dbReference type="ARBA" id="ARBA00031088"/>
    </source>
</evidence>
<dbReference type="SUPFAM" id="SSF53335">
    <property type="entry name" value="S-adenosyl-L-methionine-dependent methyltransferases"/>
    <property type="match status" value="1"/>
</dbReference>
<dbReference type="NCBIfam" id="TIGR00563">
    <property type="entry name" value="rsmB"/>
    <property type="match status" value="1"/>
</dbReference>
<evidence type="ECO:0000259" key="14">
    <source>
        <dbReference type="PROSITE" id="PS51686"/>
    </source>
</evidence>
<name>A0A6B3NKQ8_9CYAN</name>
<dbReference type="Gene3D" id="3.40.50.150">
    <property type="entry name" value="Vaccinia Virus protein VP39"/>
    <property type="match status" value="1"/>
</dbReference>
<dbReference type="Pfam" id="PF01189">
    <property type="entry name" value="Methyltr_RsmB-F"/>
    <property type="match status" value="1"/>
</dbReference>
<keyword evidence="5" id="KW-0698">rRNA processing</keyword>
<evidence type="ECO:0000256" key="12">
    <source>
        <dbReference type="ARBA" id="ARBA00047283"/>
    </source>
</evidence>
<comment type="subcellular location">
    <subcellularLocation>
        <location evidence="2">Cytoplasm</location>
    </subcellularLocation>
</comment>
<evidence type="ECO:0000256" key="3">
    <source>
        <dbReference type="ARBA" id="ARBA00012140"/>
    </source>
</evidence>
<proteinExistence type="inferred from homology"/>
<sequence length="455" mass="51031">MQNPRQLAFLALREIQGRGVFTDIALNRILQTAELSSADRRLVTELVYGSVRRERTLDALIDQLGKKKAHQQPPDFRTILHIGFYQLRYQDRIPASAAVNTTVDLAKKNGFKGLAGVVNGMLRQYLRLANVSSDCKPTNVKSSDPLQLPTEPIEHLGILHSFPNWIIKMWWEQLGYQETEQLCQWFNQSPTIDLRVNSLRASIEEVEATMQAAGVDVRRLPQLPQALRIIGGTGAIQQLPGFKEGWWTIQDASAQLVSHLLDPQPGNLVIDACAAPGGKTTHIAELMADRGKIWACDRAASRLKKVTENAQRLQLKSIQICTGDSRDFTQFTNLADRVLVDAPCSGLGTLHRRPDIRWHITPEKVKELTLLQGGILAQAATWVKPGGILVYATCTLNPQENEAVIQSFLETHSHWQIEPPPPDSLLVDFSKPQGWLQVWPSRHQMDGFFMVRLKC</sequence>
<evidence type="ECO:0000256" key="10">
    <source>
        <dbReference type="ARBA" id="ARBA00030399"/>
    </source>
</evidence>
<dbReference type="EC" id="2.1.1.176" evidence="3"/>
<evidence type="ECO:0000256" key="5">
    <source>
        <dbReference type="ARBA" id="ARBA00022552"/>
    </source>
</evidence>
<keyword evidence="4" id="KW-0963">Cytoplasm</keyword>
<feature type="binding site" evidence="13">
    <location>
        <position position="297"/>
    </location>
    <ligand>
        <name>S-adenosyl-L-methionine</name>
        <dbReference type="ChEBI" id="CHEBI:59789"/>
    </ligand>
</feature>
<dbReference type="InterPro" id="IPR049560">
    <property type="entry name" value="MeTrfase_RsmB-F_NOP2_cat"/>
</dbReference>
<reference evidence="15" key="1">
    <citation type="submission" date="2019-11" db="EMBL/GenBank/DDBJ databases">
        <title>Genomic insights into an expanded diversity of filamentous marine cyanobacteria reveals the extraordinary biosynthetic potential of Moorea and Okeania.</title>
        <authorList>
            <person name="Ferreira Leao T."/>
            <person name="Wang M."/>
            <person name="Moss N."/>
            <person name="Da Silva R."/>
            <person name="Sanders J."/>
            <person name="Nurk S."/>
            <person name="Gurevich A."/>
            <person name="Humphrey G."/>
            <person name="Reher R."/>
            <person name="Zhu Q."/>
            <person name="Belda-Ferre P."/>
            <person name="Glukhov E."/>
            <person name="Rex R."/>
            <person name="Dorrestein P.C."/>
            <person name="Knight R."/>
            <person name="Pevzner P."/>
            <person name="Gerwick W.H."/>
            <person name="Gerwick L."/>
        </authorList>
    </citation>
    <scope>NUCLEOTIDE SEQUENCE</scope>
    <source>
        <strain evidence="15">SIO1C4</strain>
    </source>
</reference>
<feature type="active site" description="Nucleophile" evidence="13">
    <location>
        <position position="394"/>
    </location>
</feature>
<dbReference type="EMBL" id="JAAHFQ010000833">
    <property type="protein sequence ID" value="NER31485.1"/>
    <property type="molecule type" value="Genomic_DNA"/>
</dbReference>
<dbReference type="PANTHER" id="PTHR22807">
    <property type="entry name" value="NOP2 YEAST -RELATED NOL1/NOP2/FMU SUN DOMAIN-CONTAINING"/>
    <property type="match status" value="1"/>
</dbReference>
<keyword evidence="7 13" id="KW-0808">Transferase</keyword>
<dbReference type="InterPro" id="IPR004573">
    <property type="entry name" value="rRNA_ssu_MeTfrase_B"/>
</dbReference>